<dbReference type="STRING" id="337451.A0A443N8R9"/>
<evidence type="ECO:0000313" key="3">
    <source>
        <dbReference type="EMBL" id="RWR74911.1"/>
    </source>
</evidence>
<dbReference type="InterPro" id="IPR050923">
    <property type="entry name" value="Cell_Proc_Reg/RNA_Proc"/>
</dbReference>
<evidence type="ECO:0000256" key="1">
    <source>
        <dbReference type="SAM" id="MobiDB-lite"/>
    </source>
</evidence>
<proteinExistence type="predicted"/>
<sequence length="221" mass="23874">MEATAAPALSHFNLIRRPPSFSLPFLTTVSQSQHSTSSSSHCFNSSSPSKQLPQLKVRQLRSLKPVEATTSSEIPSSDSNERWLLEPIGDGDWRHIGFKVPLPNAFEIASNVVTVGRVPVKANVVIPVATVSGLHARLEKKGGNLLVTDLDSTNGTFVDDKKLVPGAITTVQPGSCLIFGDTHLAMFRVLKLEKVDLPSKTDESEMKLETDGPTESVEAMS</sequence>
<dbReference type="OrthoDB" id="687730at2759"/>
<evidence type="ECO:0000313" key="4">
    <source>
        <dbReference type="Proteomes" id="UP000283530"/>
    </source>
</evidence>
<dbReference type="FunFam" id="2.60.200.20:FF:000063">
    <property type="entry name" value="Predicted protein"/>
    <property type="match status" value="1"/>
</dbReference>
<dbReference type="Pfam" id="PF00498">
    <property type="entry name" value="FHA"/>
    <property type="match status" value="1"/>
</dbReference>
<dbReference type="SUPFAM" id="SSF49879">
    <property type="entry name" value="SMAD/FHA domain"/>
    <property type="match status" value="1"/>
</dbReference>
<dbReference type="EMBL" id="QPKB01000001">
    <property type="protein sequence ID" value="RWR74911.1"/>
    <property type="molecule type" value="Genomic_DNA"/>
</dbReference>
<dbReference type="Gene3D" id="2.60.200.20">
    <property type="match status" value="1"/>
</dbReference>
<comment type="caution">
    <text evidence="3">The sequence shown here is derived from an EMBL/GenBank/DDBJ whole genome shotgun (WGS) entry which is preliminary data.</text>
</comment>
<keyword evidence="4" id="KW-1185">Reference proteome</keyword>
<dbReference type="PANTHER" id="PTHR23308">
    <property type="entry name" value="NUCLEAR INHIBITOR OF PROTEIN PHOSPHATASE-1"/>
    <property type="match status" value="1"/>
</dbReference>
<organism evidence="3 4">
    <name type="scientific">Cinnamomum micranthum f. kanehirae</name>
    <dbReference type="NCBI Taxonomy" id="337451"/>
    <lineage>
        <taxon>Eukaryota</taxon>
        <taxon>Viridiplantae</taxon>
        <taxon>Streptophyta</taxon>
        <taxon>Embryophyta</taxon>
        <taxon>Tracheophyta</taxon>
        <taxon>Spermatophyta</taxon>
        <taxon>Magnoliopsida</taxon>
        <taxon>Magnoliidae</taxon>
        <taxon>Laurales</taxon>
        <taxon>Lauraceae</taxon>
        <taxon>Cinnamomum</taxon>
    </lineage>
</organism>
<feature type="region of interest" description="Disordered" evidence="1">
    <location>
        <begin position="200"/>
        <end position="221"/>
    </location>
</feature>
<dbReference type="Proteomes" id="UP000283530">
    <property type="component" value="Unassembled WGS sequence"/>
</dbReference>
<feature type="domain" description="FHA" evidence="2">
    <location>
        <begin position="113"/>
        <end position="163"/>
    </location>
</feature>
<gene>
    <name evidence="3" type="ORF">CKAN_00326600</name>
</gene>
<dbReference type="InterPro" id="IPR000253">
    <property type="entry name" value="FHA_dom"/>
</dbReference>
<reference evidence="3 4" key="1">
    <citation type="journal article" date="2019" name="Nat. Plants">
        <title>Stout camphor tree genome fills gaps in understanding of flowering plant genome evolution.</title>
        <authorList>
            <person name="Chaw S.M."/>
            <person name="Liu Y.C."/>
            <person name="Wu Y.W."/>
            <person name="Wang H.Y."/>
            <person name="Lin C.I."/>
            <person name="Wu C.S."/>
            <person name="Ke H.M."/>
            <person name="Chang L.Y."/>
            <person name="Hsu C.Y."/>
            <person name="Yang H.T."/>
            <person name="Sudianto E."/>
            <person name="Hsu M.H."/>
            <person name="Wu K.P."/>
            <person name="Wang L.N."/>
            <person name="Leebens-Mack J.H."/>
            <person name="Tsai I.J."/>
        </authorList>
    </citation>
    <scope>NUCLEOTIDE SEQUENCE [LARGE SCALE GENOMIC DNA]</scope>
    <source>
        <strain evidence="4">cv. Chaw 1501</strain>
        <tissue evidence="3">Young leaves</tissue>
    </source>
</reference>
<evidence type="ECO:0000259" key="2">
    <source>
        <dbReference type="PROSITE" id="PS50006"/>
    </source>
</evidence>
<dbReference type="InterPro" id="IPR008984">
    <property type="entry name" value="SMAD_FHA_dom_sf"/>
</dbReference>
<dbReference type="SMART" id="SM00240">
    <property type="entry name" value="FHA"/>
    <property type="match status" value="1"/>
</dbReference>
<dbReference type="AlphaFoldDB" id="A0A443N8R9"/>
<name>A0A443N8R9_9MAGN</name>
<accession>A0A443N8R9</accession>
<dbReference type="CDD" id="cd00060">
    <property type="entry name" value="FHA"/>
    <property type="match status" value="1"/>
</dbReference>
<protein>
    <submittedName>
        <fullName evidence="3">Forkhead-associated FHA domain-containing protein</fullName>
    </submittedName>
</protein>
<dbReference type="PROSITE" id="PS50006">
    <property type="entry name" value="FHA_DOMAIN"/>
    <property type="match status" value="1"/>
</dbReference>
<feature type="compositionally biased region" description="Basic and acidic residues" evidence="1">
    <location>
        <begin position="200"/>
        <end position="210"/>
    </location>
</feature>